<evidence type="ECO:0000313" key="2">
    <source>
        <dbReference type="EMBL" id="MET3644450.1"/>
    </source>
</evidence>
<dbReference type="PANTHER" id="PTHR31377">
    <property type="entry name" value="AGMATINE DEIMINASE-RELATED"/>
    <property type="match status" value="1"/>
</dbReference>
<keyword evidence="1" id="KW-0378">Hydrolase</keyword>
<gene>
    <name evidence="2" type="ORF">ABID27_001074</name>
</gene>
<dbReference type="PANTHER" id="PTHR31377:SF0">
    <property type="entry name" value="AGMATINE DEIMINASE-RELATED"/>
    <property type="match status" value="1"/>
</dbReference>
<dbReference type="EMBL" id="JBEPMK010000003">
    <property type="protein sequence ID" value="MET3644450.1"/>
    <property type="molecule type" value="Genomic_DNA"/>
</dbReference>
<dbReference type="RefSeq" id="WP_354280762.1">
    <property type="nucleotide sequence ID" value="NZ_JBEPMK010000003.1"/>
</dbReference>
<name>A0ABV2JM55_9STRE</name>
<dbReference type="Pfam" id="PF04371">
    <property type="entry name" value="PAD_porph"/>
    <property type="match status" value="1"/>
</dbReference>
<proteinExistence type="predicted"/>
<evidence type="ECO:0000313" key="3">
    <source>
        <dbReference type="Proteomes" id="UP001549055"/>
    </source>
</evidence>
<dbReference type="SUPFAM" id="SSF55909">
    <property type="entry name" value="Pentein"/>
    <property type="match status" value="1"/>
</dbReference>
<dbReference type="Proteomes" id="UP001549055">
    <property type="component" value="Unassembled WGS sequence"/>
</dbReference>
<comment type="caution">
    <text evidence="2">The sequence shown here is derived from an EMBL/GenBank/DDBJ whole genome shotgun (WGS) entry which is preliminary data.</text>
</comment>
<accession>A0ABV2JM55</accession>
<protein>
    <recommendedName>
        <fullName evidence="4">Agmatine deiminase</fullName>
    </recommendedName>
</protein>
<reference evidence="2 3" key="1">
    <citation type="submission" date="2024-06" db="EMBL/GenBank/DDBJ databases">
        <title>Genomic Encyclopedia of Type Strains, Phase IV (KMG-IV): sequencing the most valuable type-strain genomes for metagenomic binning, comparative biology and taxonomic classification.</title>
        <authorList>
            <person name="Goeker M."/>
        </authorList>
    </citation>
    <scope>NUCLEOTIDE SEQUENCE [LARGE SCALE GENOMIC DNA]</scope>
    <source>
        <strain evidence="2 3">DSM 15349</strain>
    </source>
</reference>
<sequence length="77" mass="8616">MNRVNQGNAPIYQGLVNLWKQRIVPFDVSGHKRGRGNPELVELLGELFPHRRIVGIPAREILLGGGNIHCITQQIPL</sequence>
<evidence type="ECO:0000256" key="1">
    <source>
        <dbReference type="ARBA" id="ARBA00022801"/>
    </source>
</evidence>
<dbReference type="InterPro" id="IPR007466">
    <property type="entry name" value="Peptidyl-Arg-deiminase_porph"/>
</dbReference>
<organism evidence="2 3">
    <name type="scientific">Streptococcus gallinaceus</name>
    <dbReference type="NCBI Taxonomy" id="165758"/>
    <lineage>
        <taxon>Bacteria</taxon>
        <taxon>Bacillati</taxon>
        <taxon>Bacillota</taxon>
        <taxon>Bacilli</taxon>
        <taxon>Lactobacillales</taxon>
        <taxon>Streptococcaceae</taxon>
        <taxon>Streptococcus</taxon>
    </lineage>
</organism>
<keyword evidence="3" id="KW-1185">Reference proteome</keyword>
<dbReference type="Gene3D" id="3.75.10.10">
    <property type="entry name" value="L-arginine/glycine Amidinotransferase, Chain A"/>
    <property type="match status" value="1"/>
</dbReference>
<evidence type="ECO:0008006" key="4">
    <source>
        <dbReference type="Google" id="ProtNLM"/>
    </source>
</evidence>